<organism evidence="1">
    <name type="scientific">Arundo donax</name>
    <name type="common">Giant reed</name>
    <name type="synonym">Donax arundinaceus</name>
    <dbReference type="NCBI Taxonomy" id="35708"/>
    <lineage>
        <taxon>Eukaryota</taxon>
        <taxon>Viridiplantae</taxon>
        <taxon>Streptophyta</taxon>
        <taxon>Embryophyta</taxon>
        <taxon>Tracheophyta</taxon>
        <taxon>Spermatophyta</taxon>
        <taxon>Magnoliopsida</taxon>
        <taxon>Liliopsida</taxon>
        <taxon>Poales</taxon>
        <taxon>Poaceae</taxon>
        <taxon>PACMAD clade</taxon>
        <taxon>Arundinoideae</taxon>
        <taxon>Arundineae</taxon>
        <taxon>Arundo</taxon>
    </lineage>
</organism>
<dbReference type="AlphaFoldDB" id="A0A0A9GVP2"/>
<reference evidence="1" key="1">
    <citation type="submission" date="2014-09" db="EMBL/GenBank/DDBJ databases">
        <authorList>
            <person name="Magalhaes I.L.F."/>
            <person name="Oliveira U."/>
            <person name="Santos F.R."/>
            <person name="Vidigal T.H.D.A."/>
            <person name="Brescovit A.D."/>
            <person name="Santos A.J."/>
        </authorList>
    </citation>
    <scope>NUCLEOTIDE SEQUENCE</scope>
    <source>
        <tissue evidence="1">Shoot tissue taken approximately 20 cm above the soil surface</tissue>
    </source>
</reference>
<sequence length="38" mass="4185">MCVRRIILHCEIICHVNANVRLSLGLSGSSGRCGCWQV</sequence>
<protein>
    <submittedName>
        <fullName evidence="1">Uncharacterized protein</fullName>
    </submittedName>
</protein>
<proteinExistence type="predicted"/>
<name>A0A0A9GVP2_ARUDO</name>
<accession>A0A0A9GVP2</accession>
<evidence type="ECO:0000313" key="1">
    <source>
        <dbReference type="EMBL" id="JAE24673.1"/>
    </source>
</evidence>
<reference evidence="1" key="2">
    <citation type="journal article" date="2015" name="Data Brief">
        <title>Shoot transcriptome of the giant reed, Arundo donax.</title>
        <authorList>
            <person name="Barrero R.A."/>
            <person name="Guerrero F.D."/>
            <person name="Moolhuijzen P."/>
            <person name="Goolsby J.A."/>
            <person name="Tidwell J."/>
            <person name="Bellgard S.E."/>
            <person name="Bellgard M.I."/>
        </authorList>
    </citation>
    <scope>NUCLEOTIDE SEQUENCE</scope>
    <source>
        <tissue evidence="1">Shoot tissue taken approximately 20 cm above the soil surface</tissue>
    </source>
</reference>
<dbReference type="EMBL" id="GBRH01173223">
    <property type="protein sequence ID" value="JAE24673.1"/>
    <property type="molecule type" value="Transcribed_RNA"/>
</dbReference>